<dbReference type="InterPro" id="IPR052563">
    <property type="entry name" value="FliK"/>
</dbReference>
<dbReference type="InterPro" id="IPR038610">
    <property type="entry name" value="FliK-like_C_sf"/>
</dbReference>
<comment type="similarity">
    <text evidence="2">Belongs to the FliK family.</text>
</comment>
<proteinExistence type="inferred from homology"/>
<feature type="compositionally biased region" description="Low complexity" evidence="4">
    <location>
        <begin position="12"/>
        <end position="38"/>
    </location>
</feature>
<dbReference type="Pfam" id="PF02120">
    <property type="entry name" value="Flg_hook"/>
    <property type="match status" value="1"/>
</dbReference>
<evidence type="ECO:0000256" key="2">
    <source>
        <dbReference type="ARBA" id="ARBA00009149"/>
    </source>
</evidence>
<dbReference type="EMBL" id="JAOQIO010000094">
    <property type="protein sequence ID" value="MCU6795336.1"/>
    <property type="molecule type" value="Genomic_DNA"/>
</dbReference>
<organism evidence="6 7">
    <name type="scientific">Paenibacillus baimaensis</name>
    <dbReference type="NCBI Taxonomy" id="2982185"/>
    <lineage>
        <taxon>Bacteria</taxon>
        <taxon>Bacillati</taxon>
        <taxon>Bacillota</taxon>
        <taxon>Bacilli</taxon>
        <taxon>Bacillales</taxon>
        <taxon>Paenibacillaceae</taxon>
        <taxon>Paenibacillus</taxon>
    </lineage>
</organism>
<protein>
    <submittedName>
        <fullName evidence="6">Flagellar hook-length control protein FliK</fullName>
    </submittedName>
</protein>
<dbReference type="Proteomes" id="UP001652445">
    <property type="component" value="Unassembled WGS sequence"/>
</dbReference>
<keyword evidence="7" id="KW-1185">Reference proteome</keyword>
<keyword evidence="6" id="KW-0966">Cell projection</keyword>
<dbReference type="CDD" id="cd17470">
    <property type="entry name" value="T3SS_Flik_C"/>
    <property type="match status" value="1"/>
</dbReference>
<dbReference type="InterPro" id="IPR001635">
    <property type="entry name" value="Flag_hook_Flik"/>
</dbReference>
<feature type="region of interest" description="Disordered" evidence="4">
    <location>
        <begin position="519"/>
        <end position="538"/>
    </location>
</feature>
<evidence type="ECO:0000313" key="6">
    <source>
        <dbReference type="EMBL" id="MCU6795336.1"/>
    </source>
</evidence>
<reference evidence="6 7" key="1">
    <citation type="submission" date="2022-09" db="EMBL/GenBank/DDBJ databases">
        <authorList>
            <person name="Han X.L."/>
            <person name="Wang Q."/>
            <person name="Lu T."/>
        </authorList>
    </citation>
    <scope>NUCLEOTIDE SEQUENCE [LARGE SCALE GENOMIC DNA]</scope>
    <source>
        <strain evidence="6 7">WQ 127069</strain>
    </source>
</reference>
<evidence type="ECO:0000256" key="1">
    <source>
        <dbReference type="ARBA" id="ARBA00003944"/>
    </source>
</evidence>
<dbReference type="RefSeq" id="WP_262686324.1">
    <property type="nucleotide sequence ID" value="NZ_JAOQIO010000094.1"/>
</dbReference>
<keyword evidence="6" id="KW-0282">Flagellum</keyword>
<keyword evidence="6" id="KW-0969">Cilium</keyword>
<evidence type="ECO:0000256" key="4">
    <source>
        <dbReference type="SAM" id="MobiDB-lite"/>
    </source>
</evidence>
<evidence type="ECO:0000256" key="3">
    <source>
        <dbReference type="ARBA" id="ARBA00022795"/>
    </source>
</evidence>
<dbReference type="Gene3D" id="3.30.750.140">
    <property type="match status" value="1"/>
</dbReference>
<sequence length="538" mass="56629">MEIQAQTQIPVTSSGSSSTTASTTSGSLGTGASNSSNGQATGGFSSTLNGLLTSSAPAGNALSNQAALTGLNVLVQLLGAANNESALSNEEVKGSSQQLDALIKLLGSDSEDVTALLDNPDVQSWLAGLQAILLLQPLATTDQTQSQPVVSGDDNSGTSEVIDNAANNSLADNELNPLLFVPIHASNVTTEASGSRPGDSNKVIVKEEAFKLLESFNQLLQANGEKSASPQVEKAIQTALNDLQKLMASLVQQPVAAQVNSTIMTEQAVSTDTVAAVVNEKPAARVIGNLAASVRTSSHKGNKVEDAIPVIVPTANSKLEFLAAKSVQPKLIVDSNGSESPLFEPLVDLPNDSSDESPAIPMHEFLKHVQNTQAVTKPPVILMQAPNFVEEMTQLVVKSFTLETKQDGFTEAKLSLYPQNLGQVDVRLTMHNGQLIAQFMADSSLGKEMLESQLSQLRTTLQSQGIQVEKLEVSQNQAFQSGMFQEQQRQQQSQQSAKQQKGNNIDTITVVDDEAVQSQLNASPTANGSGSTSIDITA</sequence>
<name>A0ABT2UMM2_9BACL</name>
<feature type="domain" description="Flagellar hook-length control protein-like C-terminal" evidence="5">
    <location>
        <begin position="404"/>
        <end position="480"/>
    </location>
</feature>
<dbReference type="PANTHER" id="PTHR37533:SF2">
    <property type="entry name" value="FLAGELLAR HOOK-LENGTH CONTROL PROTEIN"/>
    <property type="match status" value="1"/>
</dbReference>
<dbReference type="InterPro" id="IPR021136">
    <property type="entry name" value="Flagellar_hook_control-like_C"/>
</dbReference>
<gene>
    <name evidence="6" type="ORF">OB236_24810</name>
</gene>
<comment type="caution">
    <text evidence="6">The sequence shown here is derived from an EMBL/GenBank/DDBJ whole genome shotgun (WGS) entry which is preliminary data.</text>
</comment>
<accession>A0ABT2UMM2</accession>
<evidence type="ECO:0000313" key="7">
    <source>
        <dbReference type="Proteomes" id="UP001652445"/>
    </source>
</evidence>
<feature type="region of interest" description="Disordered" evidence="4">
    <location>
        <begin position="1"/>
        <end position="39"/>
    </location>
</feature>
<keyword evidence="3" id="KW-1005">Bacterial flagellum biogenesis</keyword>
<dbReference type="PRINTS" id="PR01007">
    <property type="entry name" value="FLGHOOKFLIK"/>
</dbReference>
<feature type="compositionally biased region" description="Polar residues" evidence="4">
    <location>
        <begin position="1"/>
        <end position="11"/>
    </location>
</feature>
<comment type="function">
    <text evidence="1">Controls the length of the flagellar hook.</text>
</comment>
<evidence type="ECO:0000259" key="5">
    <source>
        <dbReference type="Pfam" id="PF02120"/>
    </source>
</evidence>
<dbReference type="PANTHER" id="PTHR37533">
    <property type="entry name" value="FLAGELLAR HOOK-LENGTH CONTROL PROTEIN"/>
    <property type="match status" value="1"/>
</dbReference>